<dbReference type="Proteomes" id="UP000004226">
    <property type="component" value="Unassembled WGS sequence"/>
</dbReference>
<evidence type="ECO:0000313" key="1">
    <source>
        <dbReference type="EMBL" id="EEY33870.1"/>
    </source>
</evidence>
<comment type="caution">
    <text evidence="1">The sequence shown here is derived from an EMBL/GenBank/DDBJ whole genome shotgun (WGS) entry which is preliminary data.</text>
</comment>
<protein>
    <submittedName>
        <fullName evidence="1">Uncharacterized protein</fullName>
    </submittedName>
</protein>
<sequence>MCVKYEPKNSYYIYSDSENLNEEKLKEIYISDDETMFINSDEINNNLILRKISLMYNNSKLGEAVVDKKIKDILEGNSYYISDDIIKILGKDYNKIRQNSEEYLDGKEFEIILILENTDKNKSYEIKFQNVNLYYRRKGFDIWILNI</sequence>
<reference evidence="1 2" key="1">
    <citation type="submission" date="2009-10" db="EMBL/GenBank/DDBJ databases">
        <authorList>
            <person name="Harkins D.M."/>
            <person name="Madupu R."/>
            <person name="Durkin A.S."/>
            <person name="Torralba M."/>
            <person name="Methe B."/>
            <person name="Sutton G.G."/>
            <person name="Strausberg R.L."/>
            <person name="Nelson K.E."/>
        </authorList>
    </citation>
    <scope>NUCLEOTIDE SEQUENCE [LARGE SCALE GENOMIC DNA]</scope>
    <source>
        <strain evidence="1 2">F0264</strain>
    </source>
</reference>
<name>D0GPW3_9FUSO</name>
<proteinExistence type="predicted"/>
<organism evidence="1 2">
    <name type="scientific">Pseudoleptotrichia goodfellowii F0264</name>
    <dbReference type="NCBI Taxonomy" id="596323"/>
    <lineage>
        <taxon>Bacteria</taxon>
        <taxon>Fusobacteriati</taxon>
        <taxon>Fusobacteriota</taxon>
        <taxon>Fusobacteriia</taxon>
        <taxon>Fusobacteriales</taxon>
        <taxon>Leptotrichiaceae</taxon>
        <taxon>Pseudoleptotrichia</taxon>
    </lineage>
</organism>
<gene>
    <name evidence="1" type="ORF">HMPREF0554_0497</name>
</gene>
<accession>D0GPW3</accession>
<evidence type="ECO:0000313" key="2">
    <source>
        <dbReference type="Proteomes" id="UP000004226"/>
    </source>
</evidence>
<keyword evidence="2" id="KW-1185">Reference proteome</keyword>
<dbReference type="EMBL" id="ADAD01000203">
    <property type="protein sequence ID" value="EEY33870.1"/>
    <property type="molecule type" value="Genomic_DNA"/>
</dbReference>
<dbReference type="AlphaFoldDB" id="D0GPW3"/>